<dbReference type="AlphaFoldDB" id="A0A381UHY4"/>
<protein>
    <recommendedName>
        <fullName evidence="8">LPS export ABC transporter permease LptG</fullName>
    </recommendedName>
</protein>
<feature type="transmembrane region" description="Helical" evidence="6">
    <location>
        <begin position="332"/>
        <end position="351"/>
    </location>
</feature>
<gene>
    <name evidence="7" type="ORF">METZ01_LOCUS80165</name>
</gene>
<feature type="non-terminal residue" evidence="7">
    <location>
        <position position="1"/>
    </location>
</feature>
<evidence type="ECO:0000256" key="3">
    <source>
        <dbReference type="ARBA" id="ARBA00022692"/>
    </source>
</evidence>
<accession>A0A381UHY4</accession>
<organism evidence="7">
    <name type="scientific">marine metagenome</name>
    <dbReference type="NCBI Taxonomy" id="408172"/>
    <lineage>
        <taxon>unclassified sequences</taxon>
        <taxon>metagenomes</taxon>
        <taxon>ecological metagenomes</taxon>
    </lineage>
</organism>
<feature type="transmembrane region" description="Helical" evidence="6">
    <location>
        <begin position="304"/>
        <end position="326"/>
    </location>
</feature>
<dbReference type="GO" id="GO:0015920">
    <property type="term" value="P:lipopolysaccharide transport"/>
    <property type="evidence" value="ECO:0007669"/>
    <property type="project" value="TreeGrafter"/>
</dbReference>
<dbReference type="EMBL" id="UINC01006402">
    <property type="protein sequence ID" value="SVA27311.1"/>
    <property type="molecule type" value="Genomic_DNA"/>
</dbReference>
<dbReference type="GO" id="GO:0043190">
    <property type="term" value="C:ATP-binding cassette (ABC) transporter complex"/>
    <property type="evidence" value="ECO:0007669"/>
    <property type="project" value="InterPro"/>
</dbReference>
<proteinExistence type="predicted"/>
<keyword evidence="2" id="KW-1003">Cell membrane</keyword>
<feature type="transmembrane region" description="Helical" evidence="6">
    <location>
        <begin position="96"/>
        <end position="117"/>
    </location>
</feature>
<dbReference type="NCBIfam" id="TIGR04408">
    <property type="entry name" value="LptG_lptG"/>
    <property type="match status" value="1"/>
</dbReference>
<evidence type="ECO:0000256" key="4">
    <source>
        <dbReference type="ARBA" id="ARBA00022989"/>
    </source>
</evidence>
<comment type="subcellular location">
    <subcellularLocation>
        <location evidence="1">Cell membrane</location>
        <topology evidence="1">Multi-pass membrane protein</topology>
    </subcellularLocation>
</comment>
<sequence length="355" mass="39599">VRLLDRYIGGTVLRQSSLVFIVLMGIFLFVVFIEELADIGVGNYDFSSVFRFVGLSAPRIAYEIFPMVALIGTILGLSSLAVGSELVVIRGSGVSLARITGSVLRIGGFFMVVVILVGEFVNPWSESAAQQGRAEALERAIDQNNSYGLWFRDGRKYVNVGEVLPDLTLLRIRIFEFNVENRLVSMEYAGEGSYQDNVWKLPKVQKTTIDAAGKSDIEDLYQEEWSTAMTPQMMSAFLITPEQLSIQQLRRYMTYLRENSQDTRPYQLAYWQKLTLPLSTAVMVVLAIPFVFGSLRSGSMGRNLFIGIMVGLVFYVVNKAFGYIVLGYGVSPIIGAALPTFILFVAALFMYRRVA</sequence>
<dbReference type="PANTHER" id="PTHR33529:SF2">
    <property type="entry name" value="LIPOPOLYSACCHARIDE EXPORT SYSTEM PERMEASE PROTEIN LPTG"/>
    <property type="match status" value="1"/>
</dbReference>
<dbReference type="InterPro" id="IPR005495">
    <property type="entry name" value="LptG/LptF_permease"/>
</dbReference>
<evidence type="ECO:0000256" key="2">
    <source>
        <dbReference type="ARBA" id="ARBA00022475"/>
    </source>
</evidence>
<feature type="transmembrane region" description="Helical" evidence="6">
    <location>
        <begin position="12"/>
        <end position="33"/>
    </location>
</feature>
<dbReference type="InterPro" id="IPR030923">
    <property type="entry name" value="LptG"/>
</dbReference>
<keyword evidence="3 6" id="KW-0812">Transmembrane</keyword>
<evidence type="ECO:0000256" key="1">
    <source>
        <dbReference type="ARBA" id="ARBA00004651"/>
    </source>
</evidence>
<dbReference type="PANTHER" id="PTHR33529">
    <property type="entry name" value="SLR0882 PROTEIN-RELATED"/>
    <property type="match status" value="1"/>
</dbReference>
<reference evidence="7" key="1">
    <citation type="submission" date="2018-05" db="EMBL/GenBank/DDBJ databases">
        <authorList>
            <person name="Lanie J.A."/>
            <person name="Ng W.-L."/>
            <person name="Kazmierczak K.M."/>
            <person name="Andrzejewski T.M."/>
            <person name="Davidsen T.M."/>
            <person name="Wayne K.J."/>
            <person name="Tettelin H."/>
            <person name="Glass J.I."/>
            <person name="Rusch D."/>
            <person name="Podicherti R."/>
            <person name="Tsui H.-C.T."/>
            <person name="Winkler M.E."/>
        </authorList>
    </citation>
    <scope>NUCLEOTIDE SEQUENCE</scope>
</reference>
<feature type="transmembrane region" description="Helical" evidence="6">
    <location>
        <begin position="64"/>
        <end position="89"/>
    </location>
</feature>
<feature type="transmembrane region" description="Helical" evidence="6">
    <location>
        <begin position="274"/>
        <end position="292"/>
    </location>
</feature>
<keyword evidence="4 6" id="KW-1133">Transmembrane helix</keyword>
<name>A0A381UHY4_9ZZZZ</name>
<evidence type="ECO:0000313" key="7">
    <source>
        <dbReference type="EMBL" id="SVA27311.1"/>
    </source>
</evidence>
<evidence type="ECO:0000256" key="5">
    <source>
        <dbReference type="ARBA" id="ARBA00023136"/>
    </source>
</evidence>
<evidence type="ECO:0000256" key="6">
    <source>
        <dbReference type="SAM" id="Phobius"/>
    </source>
</evidence>
<evidence type="ECO:0008006" key="8">
    <source>
        <dbReference type="Google" id="ProtNLM"/>
    </source>
</evidence>
<keyword evidence="5 6" id="KW-0472">Membrane</keyword>
<dbReference type="Pfam" id="PF03739">
    <property type="entry name" value="LptF_LptG"/>
    <property type="match status" value="1"/>
</dbReference>
<dbReference type="GO" id="GO:0055085">
    <property type="term" value="P:transmembrane transport"/>
    <property type="evidence" value="ECO:0007669"/>
    <property type="project" value="InterPro"/>
</dbReference>